<dbReference type="InterPro" id="IPR001851">
    <property type="entry name" value="ABC_transp_permease"/>
</dbReference>
<feature type="transmembrane region" description="Helical" evidence="10">
    <location>
        <begin position="246"/>
        <end position="267"/>
    </location>
</feature>
<dbReference type="GO" id="GO:0005886">
    <property type="term" value="C:plasma membrane"/>
    <property type="evidence" value="ECO:0007669"/>
    <property type="project" value="UniProtKB-SubCell"/>
</dbReference>
<keyword evidence="6 10" id="KW-0812">Transmembrane</keyword>
<accession>A0AAV5P0K0</accession>
<dbReference type="GO" id="GO:0022857">
    <property type="term" value="F:transmembrane transporter activity"/>
    <property type="evidence" value="ECO:0007669"/>
    <property type="project" value="InterPro"/>
</dbReference>
<evidence type="ECO:0000256" key="5">
    <source>
        <dbReference type="ARBA" id="ARBA00022519"/>
    </source>
</evidence>
<keyword evidence="12" id="KW-1185">Reference proteome</keyword>
<feature type="compositionally biased region" description="Basic and acidic residues" evidence="9">
    <location>
        <begin position="1"/>
        <end position="10"/>
    </location>
</feature>
<comment type="similarity">
    <text evidence="2">Belongs to the binding-protein-dependent transport system permease family. AraH/RbsC subfamily.</text>
</comment>
<evidence type="ECO:0000256" key="8">
    <source>
        <dbReference type="ARBA" id="ARBA00023136"/>
    </source>
</evidence>
<dbReference type="Proteomes" id="UP001156690">
    <property type="component" value="Unassembled WGS sequence"/>
</dbReference>
<organism evidence="11 12">
    <name type="scientific">Vibrio penaeicida</name>
    <dbReference type="NCBI Taxonomy" id="104609"/>
    <lineage>
        <taxon>Bacteria</taxon>
        <taxon>Pseudomonadati</taxon>
        <taxon>Pseudomonadota</taxon>
        <taxon>Gammaproteobacteria</taxon>
        <taxon>Vibrionales</taxon>
        <taxon>Vibrionaceae</taxon>
        <taxon>Vibrio</taxon>
    </lineage>
</organism>
<evidence type="ECO:0000313" key="11">
    <source>
        <dbReference type="EMBL" id="GLQ76235.1"/>
    </source>
</evidence>
<protein>
    <submittedName>
        <fullName evidence="11">ABC transporter permease</fullName>
    </submittedName>
</protein>
<feature type="transmembrane region" description="Helical" evidence="10">
    <location>
        <begin position="279"/>
        <end position="296"/>
    </location>
</feature>
<keyword evidence="5" id="KW-0997">Cell inner membrane</keyword>
<gene>
    <name evidence="11" type="ORF">GCM10007932_55980</name>
</gene>
<keyword evidence="3" id="KW-0813">Transport</keyword>
<feature type="transmembrane region" description="Helical" evidence="10">
    <location>
        <begin position="303"/>
        <end position="322"/>
    </location>
</feature>
<feature type="transmembrane region" description="Helical" evidence="10">
    <location>
        <begin position="44"/>
        <end position="61"/>
    </location>
</feature>
<feature type="transmembrane region" description="Helical" evidence="10">
    <location>
        <begin position="196"/>
        <end position="217"/>
    </location>
</feature>
<dbReference type="AlphaFoldDB" id="A0AAV5P0K0"/>
<name>A0AAV5P0K0_9VIBR</name>
<dbReference type="PANTHER" id="PTHR32196">
    <property type="entry name" value="ABC TRANSPORTER PERMEASE PROTEIN YPHD-RELATED-RELATED"/>
    <property type="match status" value="1"/>
</dbReference>
<keyword evidence="7 10" id="KW-1133">Transmembrane helix</keyword>
<evidence type="ECO:0000256" key="9">
    <source>
        <dbReference type="SAM" id="MobiDB-lite"/>
    </source>
</evidence>
<evidence type="ECO:0000256" key="2">
    <source>
        <dbReference type="ARBA" id="ARBA00007942"/>
    </source>
</evidence>
<feature type="transmembrane region" description="Helical" evidence="10">
    <location>
        <begin position="328"/>
        <end position="347"/>
    </location>
</feature>
<evidence type="ECO:0000256" key="10">
    <source>
        <dbReference type="SAM" id="Phobius"/>
    </source>
</evidence>
<comment type="subcellular location">
    <subcellularLocation>
        <location evidence="1">Cell inner membrane</location>
        <topology evidence="1">Multi-pass membrane protein</topology>
    </subcellularLocation>
</comment>
<dbReference type="EMBL" id="BSNX01000075">
    <property type="protein sequence ID" value="GLQ76235.1"/>
    <property type="molecule type" value="Genomic_DNA"/>
</dbReference>
<reference evidence="12" key="1">
    <citation type="journal article" date="2019" name="Int. J. Syst. Evol. Microbiol.">
        <title>The Global Catalogue of Microorganisms (GCM) 10K type strain sequencing project: providing services to taxonomists for standard genome sequencing and annotation.</title>
        <authorList>
            <consortium name="The Broad Institute Genomics Platform"/>
            <consortium name="The Broad Institute Genome Sequencing Center for Infectious Disease"/>
            <person name="Wu L."/>
            <person name="Ma J."/>
        </authorList>
    </citation>
    <scope>NUCLEOTIDE SEQUENCE [LARGE SCALE GENOMIC DNA]</scope>
    <source>
        <strain evidence="12">NBRC 15640</strain>
    </source>
</reference>
<evidence type="ECO:0000256" key="4">
    <source>
        <dbReference type="ARBA" id="ARBA00022475"/>
    </source>
</evidence>
<evidence type="ECO:0000256" key="7">
    <source>
        <dbReference type="ARBA" id="ARBA00022989"/>
    </source>
</evidence>
<keyword evidence="8 10" id="KW-0472">Membrane</keyword>
<feature type="transmembrane region" description="Helical" evidence="10">
    <location>
        <begin position="82"/>
        <end position="115"/>
    </location>
</feature>
<feature type="transmembrane region" description="Helical" evidence="10">
    <location>
        <begin position="158"/>
        <end position="176"/>
    </location>
</feature>
<sequence>MSEQSVHHSDGQSSAKQSAPKPSSTKKGDSVWSHFVKTVGIENIGLSLLLAAVFIGFSLASPRFLSVANFESMAFQLPELGILTLAMLLPILTGGLNLAITFSANFCGLTLAWILTQFGGTDASVAAFIGGCLVALLVGALSGYMMGSVIAYTNAHPILVSLAMMIFLRGLGEFLTRGKDISGFPDFIQPLGHGSVLGIPIPLLIMLSVFLICYVFLAKSRLGLITYLMGSNIEAVRYSGIHTKRALTLVYTLSGVLCAVAGIVMMLRFNSVRVGHGESYLLITVLACFLGGVDPFGGFGRVVSVLLALVILQALSSGLNLIGINQHFATAAWGLFLIAVMVIRWGWIRFYRKKV</sequence>
<feature type="region of interest" description="Disordered" evidence="9">
    <location>
        <begin position="1"/>
        <end position="29"/>
    </location>
</feature>
<dbReference type="PANTHER" id="PTHR32196:SF21">
    <property type="entry name" value="ABC TRANSPORTER PERMEASE PROTEIN YPHD-RELATED"/>
    <property type="match status" value="1"/>
</dbReference>
<evidence type="ECO:0000256" key="1">
    <source>
        <dbReference type="ARBA" id="ARBA00004429"/>
    </source>
</evidence>
<dbReference type="CDD" id="cd06579">
    <property type="entry name" value="TM_PBP1_transp_AraH_like"/>
    <property type="match status" value="1"/>
</dbReference>
<feature type="transmembrane region" description="Helical" evidence="10">
    <location>
        <begin position="127"/>
        <end position="146"/>
    </location>
</feature>
<proteinExistence type="inferred from homology"/>
<feature type="compositionally biased region" description="Low complexity" evidence="9">
    <location>
        <begin position="12"/>
        <end position="23"/>
    </location>
</feature>
<dbReference type="Pfam" id="PF02653">
    <property type="entry name" value="BPD_transp_2"/>
    <property type="match status" value="1"/>
</dbReference>
<keyword evidence="4" id="KW-1003">Cell membrane</keyword>
<comment type="caution">
    <text evidence="11">The sequence shown here is derived from an EMBL/GenBank/DDBJ whole genome shotgun (WGS) entry which is preliminary data.</text>
</comment>
<evidence type="ECO:0000256" key="3">
    <source>
        <dbReference type="ARBA" id="ARBA00022448"/>
    </source>
</evidence>
<dbReference type="RefSeq" id="WP_224055746.1">
    <property type="nucleotide sequence ID" value="NZ_AP025145.1"/>
</dbReference>
<evidence type="ECO:0000313" key="12">
    <source>
        <dbReference type="Proteomes" id="UP001156690"/>
    </source>
</evidence>
<evidence type="ECO:0000256" key="6">
    <source>
        <dbReference type="ARBA" id="ARBA00022692"/>
    </source>
</evidence>